<reference evidence="1 2" key="1">
    <citation type="journal article" date="2014" name="Int. J. Syst. Evol. Microbiol.">
        <title>Complete genome sequence of Corynebacterium casei LMG S-19264T (=DSM 44701T), isolated from a smear-ripened cheese.</title>
        <authorList>
            <consortium name="US DOE Joint Genome Institute (JGI-PGF)"/>
            <person name="Walter F."/>
            <person name="Albersmeier A."/>
            <person name="Kalinowski J."/>
            <person name="Ruckert C."/>
        </authorList>
    </citation>
    <scope>NUCLEOTIDE SEQUENCE [LARGE SCALE GENOMIC DNA]</scope>
    <source>
        <strain evidence="1 2">CGMCC 1.12976</strain>
    </source>
</reference>
<gene>
    <name evidence="1" type="ORF">GCM10011399_13450</name>
</gene>
<organism evidence="1 2">
    <name type="scientific">Subtercola lobariae</name>
    <dbReference type="NCBI Taxonomy" id="1588641"/>
    <lineage>
        <taxon>Bacteria</taxon>
        <taxon>Bacillati</taxon>
        <taxon>Actinomycetota</taxon>
        <taxon>Actinomycetes</taxon>
        <taxon>Micrococcales</taxon>
        <taxon>Microbacteriaceae</taxon>
        <taxon>Subtercola</taxon>
    </lineage>
</organism>
<dbReference type="Proteomes" id="UP000598775">
    <property type="component" value="Unassembled WGS sequence"/>
</dbReference>
<comment type="caution">
    <text evidence="1">The sequence shown here is derived from an EMBL/GenBank/DDBJ whole genome shotgun (WGS) entry which is preliminary data.</text>
</comment>
<sequence length="70" mass="7329">MATVTTTAMIASTATATLIDTAVRRDGRAVATSENLPDCAVNAARAGVKHPVCGVDDTRLVVREYFGVIH</sequence>
<accession>A0A917EXJ9</accession>
<evidence type="ECO:0000313" key="2">
    <source>
        <dbReference type="Proteomes" id="UP000598775"/>
    </source>
</evidence>
<protein>
    <submittedName>
        <fullName evidence="1">Uncharacterized protein</fullName>
    </submittedName>
</protein>
<dbReference type="EMBL" id="BMGP01000002">
    <property type="protein sequence ID" value="GGF21109.1"/>
    <property type="molecule type" value="Genomic_DNA"/>
</dbReference>
<keyword evidence="2" id="KW-1185">Reference proteome</keyword>
<name>A0A917EXJ9_9MICO</name>
<dbReference type="AlphaFoldDB" id="A0A917EXJ9"/>
<proteinExistence type="predicted"/>
<evidence type="ECO:0000313" key="1">
    <source>
        <dbReference type="EMBL" id="GGF21109.1"/>
    </source>
</evidence>